<dbReference type="Gene3D" id="3.40.640.10">
    <property type="entry name" value="Type I PLP-dependent aspartate aminotransferase-like (Major domain)"/>
    <property type="match status" value="1"/>
</dbReference>
<comment type="similarity">
    <text evidence="5">Belongs to the class-II pyridoxal-phosphate-dependent aminotransferase family. MalY/PatB cystathionine beta-lyase subfamily.</text>
</comment>
<dbReference type="AlphaFoldDB" id="A0A136Q053"/>
<evidence type="ECO:0000313" key="8">
    <source>
        <dbReference type="Proteomes" id="UP000070366"/>
    </source>
</evidence>
<dbReference type="InterPro" id="IPR015421">
    <property type="entry name" value="PyrdxlP-dep_Trfase_major"/>
</dbReference>
<evidence type="ECO:0000313" key="7">
    <source>
        <dbReference type="EMBL" id="KXK64072.1"/>
    </source>
</evidence>
<dbReference type="EC" id="4.4.1.13" evidence="2"/>
<dbReference type="PATRIC" id="fig|626937.4.peg.3071"/>
<evidence type="ECO:0000256" key="4">
    <source>
        <dbReference type="ARBA" id="ARBA00023239"/>
    </source>
</evidence>
<proteinExistence type="inferred from homology"/>
<name>A0A136Q053_9FIRM</name>
<evidence type="ECO:0000256" key="2">
    <source>
        <dbReference type="ARBA" id="ARBA00012224"/>
    </source>
</evidence>
<keyword evidence="4" id="KW-0456">Lyase</keyword>
<dbReference type="GO" id="GO:0030170">
    <property type="term" value="F:pyridoxal phosphate binding"/>
    <property type="evidence" value="ECO:0007669"/>
    <property type="project" value="InterPro"/>
</dbReference>
<dbReference type="InterPro" id="IPR051798">
    <property type="entry name" value="Class-II_PLP-Dep_Aminotrans"/>
</dbReference>
<evidence type="ECO:0000256" key="1">
    <source>
        <dbReference type="ARBA" id="ARBA00001933"/>
    </source>
</evidence>
<evidence type="ECO:0000256" key="3">
    <source>
        <dbReference type="ARBA" id="ARBA00022898"/>
    </source>
</evidence>
<dbReference type="Gene3D" id="3.90.1150.10">
    <property type="entry name" value="Aspartate Aminotransferase, domain 1"/>
    <property type="match status" value="1"/>
</dbReference>
<keyword evidence="3" id="KW-0663">Pyridoxal phosphate</keyword>
<dbReference type="InterPro" id="IPR004839">
    <property type="entry name" value="Aminotransferase_I/II_large"/>
</dbReference>
<keyword evidence="8" id="KW-1185">Reference proteome</keyword>
<reference evidence="7 8" key="1">
    <citation type="submission" date="2016-02" db="EMBL/GenBank/DDBJ databases">
        <authorList>
            <person name="Wen L."/>
            <person name="He K."/>
            <person name="Yang H."/>
        </authorList>
    </citation>
    <scope>NUCLEOTIDE SEQUENCE [LARGE SCALE GENOMIC DNA]</scope>
    <source>
        <strain evidence="7 8">DSM 22607</strain>
    </source>
</reference>
<dbReference type="Pfam" id="PF00155">
    <property type="entry name" value="Aminotran_1_2"/>
    <property type="match status" value="1"/>
</dbReference>
<feature type="domain" description="Aminotransferase class I/classII large" evidence="6">
    <location>
        <begin position="34"/>
        <end position="383"/>
    </location>
</feature>
<dbReference type="PANTHER" id="PTHR43525">
    <property type="entry name" value="PROTEIN MALY"/>
    <property type="match status" value="1"/>
</dbReference>
<dbReference type="SUPFAM" id="SSF53383">
    <property type="entry name" value="PLP-dependent transferases"/>
    <property type="match status" value="1"/>
</dbReference>
<sequence>MMKYDFETCTDKRNSGSVKWRDMLEKQPDVPEGVVPLSVADMEFKTAPEITAGLKEYIETQALGYTEATDTYYDAVAGWMKDRHGWDVKREWIVTTPGIVLALGLAVRAFTQPGEGVIIMTPVYYPFYMVVEKQGRKLAENELKNRAGRYEIDFDGLEKKAEDPNNRMLLLCSPHNPVGRVWTREELARVSEICARNGVLVVADEIHHDLIMPGYSHTVFTQAGDPENVIVCTAPSKTFNLAGMQVSNIIIPNEGLRRRFRNYKAESGLRELGALSYRACELAYTRCAGWLNGLLAVLDENRRLTERFAAQELGRAHVTQLEGTYLQWIDLRAYGLTGKELERKMLGAHLFLDEGYIFGKTGAGFERINIACPSRVLEEALSRMKDALEK</sequence>
<dbReference type="STRING" id="626937.HMPREF3293_03120"/>
<dbReference type="CDD" id="cd00609">
    <property type="entry name" value="AAT_like"/>
    <property type="match status" value="1"/>
</dbReference>
<dbReference type="Proteomes" id="UP000070366">
    <property type="component" value="Unassembled WGS sequence"/>
</dbReference>
<dbReference type="GO" id="GO:0047804">
    <property type="term" value="F:cysteine-S-conjugate beta-lyase activity"/>
    <property type="evidence" value="ECO:0007669"/>
    <property type="project" value="UniProtKB-EC"/>
</dbReference>
<accession>A0A136Q053</accession>
<comment type="caution">
    <text evidence="7">The sequence shown here is derived from an EMBL/GenBank/DDBJ whole genome shotgun (WGS) entry which is preliminary data.</text>
</comment>
<dbReference type="InterPro" id="IPR027619">
    <property type="entry name" value="C-S_lyase_PatB-like"/>
</dbReference>
<dbReference type="InterPro" id="IPR015424">
    <property type="entry name" value="PyrdxlP-dep_Trfase"/>
</dbReference>
<dbReference type="EMBL" id="LSZW01000067">
    <property type="protein sequence ID" value="KXK64072.1"/>
    <property type="molecule type" value="Genomic_DNA"/>
</dbReference>
<evidence type="ECO:0000259" key="6">
    <source>
        <dbReference type="Pfam" id="PF00155"/>
    </source>
</evidence>
<dbReference type="InterPro" id="IPR015422">
    <property type="entry name" value="PyrdxlP-dep_Trfase_small"/>
</dbReference>
<dbReference type="PANTHER" id="PTHR43525:SF1">
    <property type="entry name" value="PROTEIN MALY"/>
    <property type="match status" value="1"/>
</dbReference>
<organism evidence="7 8">
    <name type="scientific">Christensenella minuta</name>
    <dbReference type="NCBI Taxonomy" id="626937"/>
    <lineage>
        <taxon>Bacteria</taxon>
        <taxon>Bacillati</taxon>
        <taxon>Bacillota</taxon>
        <taxon>Clostridia</taxon>
        <taxon>Christensenellales</taxon>
        <taxon>Christensenellaceae</taxon>
        <taxon>Christensenella</taxon>
    </lineage>
</organism>
<dbReference type="NCBIfam" id="TIGR04350">
    <property type="entry name" value="C_S_lyase_PatB"/>
    <property type="match status" value="1"/>
</dbReference>
<comment type="cofactor">
    <cofactor evidence="1">
        <name>pyridoxal 5'-phosphate</name>
        <dbReference type="ChEBI" id="CHEBI:597326"/>
    </cofactor>
</comment>
<evidence type="ECO:0000256" key="5">
    <source>
        <dbReference type="ARBA" id="ARBA00037974"/>
    </source>
</evidence>
<gene>
    <name evidence="7" type="ORF">HMPREF3293_03120</name>
</gene>
<protein>
    <recommendedName>
        <fullName evidence="2">cysteine-S-conjugate beta-lyase</fullName>
        <ecNumber evidence="2">4.4.1.13</ecNumber>
    </recommendedName>
</protein>